<sequence>MALVGAPANAATAPDPYSGNIDTSCTVEVPAVVEPGKSVAVKVTVSANSPKTPKGKVSVTLSKAGGEAVWTRTVAYDGGTKTITGPVLPKADYVAKARFKPSGNRFDGSSCNDQYAVDQRDGEEPEGPGGLLPDTGGPALLWLLLGVSLVGGGAATVAHARRRSATPAT</sequence>
<keyword evidence="2" id="KW-1133">Transmembrane helix</keyword>
<feature type="region of interest" description="Disordered" evidence="1">
    <location>
        <begin position="1"/>
        <end position="20"/>
    </location>
</feature>
<protein>
    <recommendedName>
        <fullName evidence="5">LPXTG cell wall anchor domain-containing protein</fullName>
    </recommendedName>
</protein>
<gene>
    <name evidence="3" type="ORF">DJ010_02270</name>
</gene>
<evidence type="ECO:0000256" key="1">
    <source>
        <dbReference type="SAM" id="MobiDB-lite"/>
    </source>
</evidence>
<feature type="transmembrane region" description="Helical" evidence="2">
    <location>
        <begin position="139"/>
        <end position="160"/>
    </location>
</feature>
<evidence type="ECO:0000313" key="3">
    <source>
        <dbReference type="EMBL" id="PWN04483.1"/>
    </source>
</evidence>
<keyword evidence="2" id="KW-0472">Membrane</keyword>
<proteinExistence type="predicted"/>
<reference evidence="3 4" key="1">
    <citation type="submission" date="2018-05" db="EMBL/GenBank/DDBJ databases">
        <title>Nocardioides silvaticus genome.</title>
        <authorList>
            <person name="Li C."/>
            <person name="Wang G."/>
        </authorList>
    </citation>
    <scope>NUCLEOTIDE SEQUENCE [LARGE SCALE GENOMIC DNA]</scope>
    <source>
        <strain evidence="3 4">CCTCC AB 2018079</strain>
    </source>
</reference>
<dbReference type="InterPro" id="IPR013783">
    <property type="entry name" value="Ig-like_fold"/>
</dbReference>
<keyword evidence="4" id="KW-1185">Reference proteome</keyword>
<dbReference type="EMBL" id="QGDD01000001">
    <property type="protein sequence ID" value="PWN04483.1"/>
    <property type="molecule type" value="Genomic_DNA"/>
</dbReference>
<keyword evidence="2" id="KW-0812">Transmembrane</keyword>
<dbReference type="RefSeq" id="WP_109691987.1">
    <property type="nucleotide sequence ID" value="NZ_QGDD01000001.1"/>
</dbReference>
<dbReference type="OrthoDB" id="3787829at2"/>
<dbReference type="GO" id="GO:0005975">
    <property type="term" value="P:carbohydrate metabolic process"/>
    <property type="evidence" value="ECO:0007669"/>
    <property type="project" value="UniProtKB-ARBA"/>
</dbReference>
<evidence type="ECO:0000256" key="2">
    <source>
        <dbReference type="SAM" id="Phobius"/>
    </source>
</evidence>
<dbReference type="Proteomes" id="UP000245507">
    <property type="component" value="Unassembled WGS sequence"/>
</dbReference>
<dbReference type="Gene3D" id="2.60.40.10">
    <property type="entry name" value="Immunoglobulins"/>
    <property type="match status" value="1"/>
</dbReference>
<evidence type="ECO:0000313" key="4">
    <source>
        <dbReference type="Proteomes" id="UP000245507"/>
    </source>
</evidence>
<dbReference type="AlphaFoldDB" id="A0A316TIQ6"/>
<name>A0A316TIQ6_9ACTN</name>
<organism evidence="3 4">
    <name type="scientific">Nocardioides silvaticus</name>
    <dbReference type="NCBI Taxonomy" id="2201891"/>
    <lineage>
        <taxon>Bacteria</taxon>
        <taxon>Bacillati</taxon>
        <taxon>Actinomycetota</taxon>
        <taxon>Actinomycetes</taxon>
        <taxon>Propionibacteriales</taxon>
        <taxon>Nocardioidaceae</taxon>
        <taxon>Nocardioides</taxon>
    </lineage>
</organism>
<accession>A0A316TIQ6</accession>
<comment type="caution">
    <text evidence="3">The sequence shown here is derived from an EMBL/GenBank/DDBJ whole genome shotgun (WGS) entry which is preliminary data.</text>
</comment>
<evidence type="ECO:0008006" key="5">
    <source>
        <dbReference type="Google" id="ProtNLM"/>
    </source>
</evidence>